<feature type="repeat" description="RCC1" evidence="18">
    <location>
        <begin position="3534"/>
        <end position="3585"/>
    </location>
</feature>
<evidence type="ECO:0000259" key="23">
    <source>
        <dbReference type="PROSITE" id="PS50255"/>
    </source>
</evidence>
<dbReference type="InterPro" id="IPR051625">
    <property type="entry name" value="Signaling_Regulatory_Domain"/>
</dbReference>
<feature type="domain" description="ZZ-type" evidence="21">
    <location>
        <begin position="3058"/>
        <end position="3110"/>
    </location>
</feature>
<feature type="compositionally biased region" description="Low complexity" evidence="19">
    <location>
        <begin position="3841"/>
        <end position="3855"/>
    </location>
</feature>
<feature type="repeat" description="RCC1" evidence="18">
    <location>
        <begin position="1082"/>
        <end position="1133"/>
    </location>
</feature>
<evidence type="ECO:0000313" key="27">
    <source>
        <dbReference type="Proteomes" id="UP001295444"/>
    </source>
</evidence>
<evidence type="ECO:0000256" key="7">
    <source>
        <dbReference type="ARBA" id="ARBA00022679"/>
    </source>
</evidence>
<keyword evidence="6" id="KW-0597">Phosphoprotein</keyword>
<dbReference type="PANTHER" id="PTHR22872:SF2">
    <property type="entry name" value="INHIBITOR OF BRUTON TYROSINE KINASE"/>
    <property type="match status" value="1"/>
</dbReference>
<evidence type="ECO:0000256" key="3">
    <source>
        <dbReference type="ARBA" id="ARBA00004906"/>
    </source>
</evidence>
<dbReference type="Gene3D" id="3.30.2410.10">
    <property type="entry name" value="Hect, E3 ligase catalytic domain"/>
    <property type="match status" value="1"/>
</dbReference>
<dbReference type="Gene3D" id="2.30.30.40">
    <property type="entry name" value="SH3 Domains"/>
    <property type="match status" value="1"/>
</dbReference>
<dbReference type="SMART" id="SM00119">
    <property type="entry name" value="HECTc"/>
    <property type="match status" value="1"/>
</dbReference>
<dbReference type="PRINTS" id="PR00633">
    <property type="entry name" value="RCCNDNSATION"/>
</dbReference>
<dbReference type="InterPro" id="IPR001199">
    <property type="entry name" value="Cyt_B5-like_heme/steroid-bd"/>
</dbReference>
<feature type="domain" description="HECT" evidence="22">
    <location>
        <begin position="4819"/>
        <end position="5156"/>
    </location>
</feature>
<dbReference type="FunFam" id="3.30.60.90:FF:000006">
    <property type="entry name" value="E3 ubiquitin-protein ligase HERC2 isoform X2"/>
    <property type="match status" value="1"/>
</dbReference>
<dbReference type="SMART" id="SM01337">
    <property type="entry name" value="APC10"/>
    <property type="match status" value="1"/>
</dbReference>
<dbReference type="Gene3D" id="3.10.120.10">
    <property type="entry name" value="Cytochrome b5-like heme/steroid binding domain"/>
    <property type="match status" value="1"/>
</dbReference>
<dbReference type="SUPFAM" id="SSF63748">
    <property type="entry name" value="Tudor/PWWP/MBT"/>
    <property type="match status" value="1"/>
</dbReference>
<feature type="repeat" description="RCC1" evidence="18">
    <location>
        <begin position="4314"/>
        <end position="4365"/>
    </location>
</feature>
<dbReference type="InterPro" id="IPR004939">
    <property type="entry name" value="APC_su10/DOC_dom"/>
</dbReference>
<dbReference type="Gene3D" id="2.30.30.30">
    <property type="match status" value="1"/>
</dbReference>
<dbReference type="Gene3D" id="3.30.60.90">
    <property type="match status" value="1"/>
</dbReference>
<dbReference type="PROSITE" id="PS50012">
    <property type="entry name" value="RCC1_3"/>
    <property type="match status" value="19"/>
</dbReference>
<dbReference type="GO" id="GO:0005814">
    <property type="term" value="C:centriole"/>
    <property type="evidence" value="ECO:0007669"/>
    <property type="project" value="UniProtKB-SubCell"/>
</dbReference>
<feature type="repeat" description="RCC1" evidence="18">
    <location>
        <begin position="868"/>
        <end position="923"/>
    </location>
</feature>
<dbReference type="SMART" id="SM00706">
    <property type="entry name" value="TECPR"/>
    <property type="match status" value="5"/>
</dbReference>
<evidence type="ECO:0000256" key="4">
    <source>
        <dbReference type="ARBA" id="ARBA00012485"/>
    </source>
</evidence>
<evidence type="ECO:0000259" key="25">
    <source>
        <dbReference type="PROSITE" id="PS51416"/>
    </source>
</evidence>
<dbReference type="Pfam" id="PF00173">
    <property type="entry name" value="Cyt-b5"/>
    <property type="match status" value="1"/>
</dbReference>
<dbReference type="CDD" id="cd02344">
    <property type="entry name" value="ZZ_HERC2"/>
    <property type="match status" value="1"/>
</dbReference>
<keyword evidence="5" id="KW-0963">Cytoplasm</keyword>
<feature type="compositionally biased region" description="Polar residues" evidence="19">
    <location>
        <begin position="3963"/>
        <end position="3973"/>
    </location>
</feature>
<dbReference type="GO" id="GO:0016874">
    <property type="term" value="F:ligase activity"/>
    <property type="evidence" value="ECO:0007669"/>
    <property type="project" value="UniProtKB-KW"/>
</dbReference>
<dbReference type="Gene3D" id="3.30.2160.10">
    <property type="entry name" value="Hect, E3 ligase catalytic domain"/>
    <property type="match status" value="1"/>
</dbReference>
<dbReference type="PANTHER" id="PTHR22872">
    <property type="entry name" value="BTK-BINDING PROTEIN-RELATED"/>
    <property type="match status" value="1"/>
</dbReference>
<comment type="pathway">
    <text evidence="3">Protein modification; protein ubiquitination.</text>
</comment>
<dbReference type="SMART" id="SM01117">
    <property type="entry name" value="Cyt-b5"/>
    <property type="match status" value="1"/>
</dbReference>
<dbReference type="FunFam" id="2.30.30.40:FF:000074">
    <property type="entry name" value="E3 ubiquitin-protein ligase HERC2 isoform X1"/>
    <property type="match status" value="1"/>
</dbReference>
<feature type="compositionally biased region" description="Polar residues" evidence="19">
    <location>
        <begin position="1330"/>
        <end position="1339"/>
    </location>
</feature>
<dbReference type="PROSITE" id="PS50237">
    <property type="entry name" value="HECT"/>
    <property type="match status" value="1"/>
</dbReference>
<feature type="domain" description="Cytochrome b5 heme-binding" evidence="23">
    <location>
        <begin position="1561"/>
        <end position="1637"/>
    </location>
</feature>
<dbReference type="InterPro" id="IPR043145">
    <property type="entry name" value="Znf_ZZ_sf"/>
</dbReference>
<dbReference type="InterPro" id="IPR000433">
    <property type="entry name" value="Znf_ZZ"/>
</dbReference>
<feature type="repeat" description="RCC1" evidence="18">
    <location>
        <begin position="3586"/>
        <end position="3637"/>
    </location>
</feature>
<feature type="repeat" description="RCC1" evidence="18">
    <location>
        <begin position="4420"/>
        <end position="4471"/>
    </location>
</feature>
<sequence length="5196" mass="571134">MSKKDVACFWIVLLLCQELRTDPIAEMGPSSGILIQETPGFILTEKRILTRRVFVSLDPKISIEKAYNISSMQLPELQTWYQMHLQRAQDRVRNILEQARKPFVSSSIPMSNRPKRFLTAIIVALVCATVGAVVATGMSAANSIPVQKLDMEIYVLKQHINDIHQVIKQQRTLLQDVLTIVEDTVVTTNLHSELIAKSTELHQSHDLFKCELLFLHDPILFHTLAFLDEVQNGMIELAGGRIPLYFVSKDIVHAMLANVDGETIEPMQLNLAFEMGSAIPLLIDLELGAHDVHLTQPTHAPNMHDTEQTPAPQAGDMHSKRTLPTLYVKGEIMGRLETSSKMSSETFSLVAQSRFDPKWLKTDLQLAFTRDGFCSLWNEMVKDGEIVFMGTEFSQSGELPSRKGEDDVNDAQNSSKKEDQNDKEKKDDDDIPLPNYKAKTIMDSWVWGRQPDVSELKECLYVLVKEQQSLATQTATTTLSATRLKQRLVILERYFIALNRTVFQYNVKVKWKSSNVAVPPSEKKSEDNFEHTFHVHSSRPVGQGVEGLARVGSRAALSFAFAFLRRAWRSGEDADLCSELLQESLDALRALPEATLFDEGTVSSVWLEVVERATKFLRSVTGDVNGAQSPRGPGNIPLQDQHLALAILLELAVQRGTLSQMLSAVMLLLQLWDNGTRETDNDWSAQGTSAPLLPLLQRFQNIVCNKEVHNLEKVQIWSLKQNPNESFLRYLILPQDNELAIDLRQTAVVIMAHLDRLAAPCMPPQCSSPTSHKGSLQEVISWGLLGWKYYANVNGPIQCEALSNLGVVQIACAEKCFLILSRNGKVYTQAYNNNTLGPQLVQGLSSRNIVKIAAHSDGQHYLALSAAGEISSWGCGDGGRLGHGDTVSLEEPKLISALCGKQTGKQIVHIACGSTYSAAITAEGELYTWGRGNYGRLGHGSSEDQTVPVLVTGLKGLKVVDVSCGSGDAQTLAVTENGEVWSWGDGDYGKLGRGGSDGCKTPKLIEKLQDLDIVKVRCGSQFSIAITKDGQVYSWGKGDNQRLGHGTEEHVRYPKILDGLQGKKVIDVAVGSTHCLALTESGEVYSWGSNDQCQHFDTLRIAKPEPSALPGLDSKHIVGISCGPAQSFAWSSCSEWSIGLRVPFVVDVCSMTFEQLDLLLRQVSEGMDGSSDWPPAQEKECMAVATLNLLRLQLHAAISHQVDPECLGLGLGSVLLNSLKQTVVTLASNAGVLNTVQSAAQAVLQSGWSVLLPTAEERARALSALLPNAASGNEMTVSPGRRFMIDLLVSSLMADGGLECALKTAITAEIQDIEARKEAQKEKEIDEQEANSTTLHRSSTPLDKDLINTGIYESAGKQTLPLVQLIQQLLRNIASQTIGKLKDMARRLSSCMDQELYSKERSASMDLLLRFQRLLVSKLYPGNGMDQMGNTYAPELLGIGSLLKKYIALLCTHIGDILPVATNIASMSHRHFAEVSRIVAGDLTGVLLPELVVSTVLLLCKNAWLMQETGAIPLLASLLEPLDRFNHLAPGRERDDNEDLAWPGIMNSFFSGQSTRNNEEVTLIRKADLENHNKDGGFWTVIDGKVYDIKDFQAQSLHANTILAHFAGEDPVVALEAALQFEDTRESMHAFCVGQYMEPDQEVITAPDLSSLSSPLMDTERNLGLLLGLHASYLSLSTPLSPVEVECAKWLKSSIFSGGLQTSQIHYSYNEEKDEDHCSYPGNTTTNKAKLYSHRLSLSDHSQPFLQAIADNNIQDHNVKDFLCQIERHCKQYHLTTPITFPPEHPVEEVGRLLLCCLLKHEDLGNAAISLVHHGTLNVDQIKHKALPKSVVDVCRVVYQAKCSLIKTHQEQGRSYKEVCAPVIERLRFLFNELRPAVCNDLSILSKLKLLSSVPRWKRIVQKIIREKRKNKVSKKSEATDLEDSKTVNEEGELEEPCVVASSPVSVDKKPIALKSPKDKWQPIVSTVTGIHKYKWLKHNVQGSYPQSSLLSTIVEFALKEEPVDVGKIRKCLLKQLERAEVRLEGIDTMLKLASKTFLLPSVQYAMFCGWQRLVPEGTNLSEPLTDCLKDVDLIPPFNRMLLEVTYGKLYAWAIQNIRNILLDANNRFVEMGVQPVPLQTITHENPCGPSLGTIPQARFLMVMLNMLTRQHGANSLNLLLNSGMLALTQTILRLVGPSSDNCEEDASTSMLGASATVLEESRKETTPVQLPASGPELAAMMKIGTRVMRGVDWKWGDQDGPPPGLGRVIGELGEDGWIRVQWDTGSTNSYRMGKEGKYDLKLTEPPPATQPMAEDSDTEDDSEGEHVDQNLHPTAMMLMCTVNLLQNLCLSAGINAEVMQSEATRTLCGLLRMLVESGTMNKTTTPSCKMVYKEQHRNWCTLGFIRSIALMPQMCSTLSMSQWISLLMKIVEGPESFTAASLQRQILAVRLLQAVLPSWDKNERSRDMKLLVETLFGFLGSLLSTCSSDIPLLRESTLRRRKARPQASLTATHSSTLAEEIVALLRTLHSLHQWNSLINKYINSQLNSVTSIFEGKRIDMSVLEDYFPDSECPEVGSLMAVLAVIGGIDSRLRLGGQVVHDEFGEGTVTRITPKGKITVQFHEMRNNRICSLNQLSPLPVVPFNVNNLPFTDPMLSVWAQLVNLAGCKLDKHKLKKSLSQGLADQVDLDRLRCQQLKLYILKAGWALLSHQDRLRQILSQPSVQELGLIPSDEGAAASPDIGDMSPEGPQPPMILLQQLLTAATQPSPVKAIFDKQELEAAALAVCQFLAVESTHPSTPMFEDFCSSSEVSSPVTVQHIRPPKVKKRKQSPTPPVPIVVQLMDMGFQRKNIEFALKSLSGTASSSPGVEALVGWLVDHPDIQVTELSDIETASEESDEEVVEEVEELEAAYPVTNGAVVTESQTYKKRAYFLSNDDYAVYVRENIQVGMMVRCCRTYEEVCEGDVGKVIKLDRDGLHDLNVQCDWQQKGGTYWVRYIHVELLGFPPQSSPSHIKIGDKVRVKASVTTPKYKWGSVTHRSVGVVKAFSANGKDVIVDFPQQSHWTGLLSEMELVPSIHPGVTCDGCQMFPIHGPRFKCRNCDDFDFCETCFKNRKHNTRHTFGRINEPGQLPVFCGRSGKQLKRRHSGQRGMLLDDWSRIVKNLNVSSSVNQASCLIDGSDQCWQSSGSQGKKYTDVKRFCSLLRSLLARMSYEIMFSFYAPLILVIYESEKLFSGNSLNNLIELKTININPTDMSVLLLSDCTEYHRYIEIAIKQCRSSGIDCKIHELSIIGQIRAEDEDLATVPFLASDNEEEDDDKVSTGSFVRKKASGLESTATIRTKVFVWGLNDKDQLGGLKGSKIKIPSFSETLSALNVVQVAGGSKSLFAVTAEGKVYACGEATNGRLGLGISSGTVPIPRQITALSNYVVKKVAVHSGGRHAMALTVDGKIFSWGEGDDGKLGHFSRMNCDKPRLIEALKTKRIRDIACGSSHSAAITSSGELYTWGLGEYGRLGHGDNTTQLKPKMVKVLVGHRVIQVACGSRDAQTLALTDEGLVFSWGDGDFGKLGRGGSEGCNIPQNIERLNGQAVCQIECGAQFSLALTKSGVVWTWGKGDYFRLGHGTDVHVRKPQVVEGLRGKKIVHVAVGALHCLAVTDTGQVYAWGDNDHGQQGNGTTTVNRKPTLVHGLEGQKITRVACGSSHSVAWTTVDVATPSVHEPVLFQTARDPLGASYLGVPSDSETSSSSSNKISGLNNLKPHRPSLAKILLSIDGNLAKQQALSHILTALQIMYARDAVVGALMPASMIAPVECPSLSTAPLSDMSGTSSPVNSDDVGLAMDLEDRLSPSPWQDRRGEVTSEDAVTPAVTPSASAASSRPFIPVTDDPGAASIIAETMTKTKEDVESQSKVSGPEPQCLDEFTSLLIPDDTRVMVDLLKLAVSNRAGEKGKDVLSAVLSGMGTAYPQVADMLLELCVTELEDVATDSQSGRLSSQPVVVESSHPYTDDTSTSGTVKIPGAEGLRVEFDRQCSTERRHDPLTIMDGANRIVSVRSGREWSDWSSELRIPGDELKWKFISDGSVNGWGWRFTVYPIMPAAGPKDLLSDRCILSCPSMDLVTCLLDFRLNFASNRSIVPRLAASLAACAQLSALAAGHRMWALQRLRKLLTTEFGQSININRLLGDADTDARALSFTGSALAALVKGLPEALQRQFEYEDPIVRGGKQLLHSPFFKVLVALACDLELDTLPCCAETHKWAWFRRYCMASRVAVSLDKRTPLPRLFLDEVAKKIRELMADNENMNSIHESHEMFKREQDEQLVQWMNRRSDDWTLSAGGSGTIYGWGHNHRGQLGGIEGAKVKVPTPCEALATLRPIQLIGGEQTLFAVTADGKLYATGYGAGGRLGIGGTESVSTPTLLESIQHVFIKKVAVNSGGKHCLALSSEGEVYSWGEAEDGKLGHGNRSSCDRPRVIESLRGTEVIDIAAGGAHSACITAAGELYTWGKGRYGRLGHGDSEDQLKPKLVEALQGYRVIDIACGSGDAQTLSLTDDDTVWSWGDGDYGKLGRGGSDGCKVPMKIDSLTGLGVTKVECGSQFSVALTKSGAVYTWGKGDYHRLGHGSDDHVRRPRQVQGLQGKKVIAIATGSLHCVCCTEDGEVYTWGDNDEGQLGDGTTNAIQRPRLVAALQGKKINRVACGSAHTLAWSTSKPANAGKLPTQVPMEYNHLQEIMIIGLRNRLLLLHHISELFCPCIPMFDLEGRLYENGQGPSVGFDTLRGILISQGKEAAFRKVVQATMVRDRQHGPVVELNRIQVKRSRSKGGLAGPDGTKSVFGQMCAKMTSFSPDSLLLPHRVWKVKFVGESVDDCGGGYSESIAEMCEELQNGLTPLLIVTPNGRDESGANRDCFLLNPSAKSTLHMNMFRFLGVLLGIAIRTGSPLSLNLAEPVWKQLAGMNLTIADLSEVDKDFIPGLMYIRDNEATSEEFEAMILPFTVPSASGQDIQLSSKHIHITLDNRAEYVRLAISYRLHEFDEQVAAVREGMARVVPVPLLSLFTGYELETMVCGSPDIPLHLLKSVATYKGIEPTASLIQWFWEVMESFSNTERSLFLRFVWGRTRLPRTIADFRGRDFVIQVLDKYNPPDHFLPESYTCFFLLKLPRYSCKQVLEEKLKYAIHFCKSIDTDDYARIALTGEPAADDSSDDSDNEDADSFASDSTQDYLTGH</sequence>
<dbReference type="Gene3D" id="2.60.120.260">
    <property type="entry name" value="Galactose-binding domain-like"/>
    <property type="match status" value="1"/>
</dbReference>
<dbReference type="SUPFAM" id="SSF56204">
    <property type="entry name" value="Hect, E3 ligase catalytic domain"/>
    <property type="match status" value="1"/>
</dbReference>
<dbReference type="FunFam" id="2.130.10.30:FF:000004">
    <property type="entry name" value="E3 ubiquitin-protein ligase HERC2 isoform X2"/>
    <property type="match status" value="1"/>
</dbReference>
<dbReference type="PROSITE" id="PS01357">
    <property type="entry name" value="ZF_ZZ_1"/>
    <property type="match status" value="1"/>
</dbReference>
<feature type="compositionally biased region" description="Basic and acidic residues" evidence="19">
    <location>
        <begin position="415"/>
        <end position="428"/>
    </location>
</feature>
<feature type="repeat" description="RCC1" evidence="18">
    <location>
        <begin position="1030"/>
        <end position="1081"/>
    </location>
</feature>
<evidence type="ECO:0000259" key="22">
    <source>
        <dbReference type="PROSITE" id="PS50237"/>
    </source>
</evidence>
<evidence type="ECO:0000256" key="8">
    <source>
        <dbReference type="ARBA" id="ARBA00022723"/>
    </source>
</evidence>
<dbReference type="SUPFAM" id="SSF57850">
    <property type="entry name" value="RING/U-box"/>
    <property type="match status" value="1"/>
</dbReference>
<evidence type="ECO:0000256" key="9">
    <source>
        <dbReference type="ARBA" id="ARBA00022737"/>
    </source>
</evidence>
<organism evidence="26 27">
    <name type="scientific">Pelobates cultripes</name>
    <name type="common">Western spadefoot toad</name>
    <dbReference type="NCBI Taxonomy" id="61616"/>
    <lineage>
        <taxon>Eukaryota</taxon>
        <taxon>Metazoa</taxon>
        <taxon>Chordata</taxon>
        <taxon>Craniata</taxon>
        <taxon>Vertebrata</taxon>
        <taxon>Euteleostomi</taxon>
        <taxon>Amphibia</taxon>
        <taxon>Batrachia</taxon>
        <taxon>Anura</taxon>
        <taxon>Pelobatoidea</taxon>
        <taxon>Pelobatidae</taxon>
        <taxon>Pelobates</taxon>
    </lineage>
</organism>
<dbReference type="InterPro" id="IPR010606">
    <property type="entry name" value="Mib_Herc2"/>
</dbReference>
<feature type="compositionally biased region" description="Polar residues" evidence="19">
    <location>
        <begin position="3980"/>
        <end position="3989"/>
    </location>
</feature>
<evidence type="ECO:0000256" key="10">
    <source>
        <dbReference type="ARBA" id="ARBA00022771"/>
    </source>
</evidence>
<dbReference type="SUPFAM" id="SSF50985">
    <property type="entry name" value="RCC1/BLIP-II"/>
    <property type="match status" value="3"/>
</dbReference>
<feature type="compositionally biased region" description="Low complexity" evidence="19">
    <location>
        <begin position="3718"/>
        <end position="3731"/>
    </location>
</feature>
<dbReference type="FunFam" id="3.10.120.10:FF:000005">
    <property type="entry name" value="E3 ubiquitin-protein ligase HERC2 isoform X2"/>
    <property type="match status" value="1"/>
</dbReference>
<feature type="compositionally biased region" description="Basic and acidic residues" evidence="19">
    <location>
        <begin position="3824"/>
        <end position="3836"/>
    </location>
</feature>
<feature type="region of interest" description="Disordered" evidence="19">
    <location>
        <begin position="5166"/>
        <end position="5196"/>
    </location>
</feature>
<dbReference type="InterPro" id="IPR006624">
    <property type="entry name" value="Beta-propeller_rpt_TECPR"/>
</dbReference>
<feature type="repeat" description="RCC1" evidence="18">
    <location>
        <begin position="3428"/>
        <end position="3479"/>
    </location>
</feature>
<evidence type="ECO:0000259" key="21">
    <source>
        <dbReference type="PROSITE" id="PS50135"/>
    </source>
</evidence>
<dbReference type="FunFam" id="2.30.30.30:FF:000015">
    <property type="entry name" value="E3 ubiquitin-protein ligase HERC2"/>
    <property type="match status" value="1"/>
</dbReference>
<evidence type="ECO:0000256" key="1">
    <source>
        <dbReference type="ARBA" id="ARBA00000885"/>
    </source>
</evidence>
<comment type="catalytic activity">
    <reaction evidence="1">
        <text>S-ubiquitinyl-[E2 ubiquitin-conjugating enzyme]-L-cysteine + [acceptor protein]-L-lysine = [E2 ubiquitin-conjugating enzyme]-L-cysteine + N(6)-ubiquitinyl-[acceptor protein]-L-lysine.</text>
        <dbReference type="EC" id="2.3.2.26"/>
    </reaction>
</comment>
<dbReference type="FunFam" id="3.30.2410.10:FF:000006">
    <property type="entry name" value="probable E3 ubiquitin-protein ligase HERC1 isoform X2"/>
    <property type="match status" value="1"/>
</dbReference>
<evidence type="ECO:0000256" key="11">
    <source>
        <dbReference type="ARBA" id="ARBA00022786"/>
    </source>
</evidence>
<feature type="repeat" description="RCC1" evidence="18">
    <location>
        <begin position="4472"/>
        <end position="4523"/>
    </location>
</feature>
<evidence type="ECO:0000256" key="6">
    <source>
        <dbReference type="ARBA" id="ARBA00022553"/>
    </source>
</evidence>
<dbReference type="InterPro" id="IPR036400">
    <property type="entry name" value="Cyt_B5-like_heme/steroid_sf"/>
</dbReference>
<feature type="compositionally biased region" description="Acidic residues" evidence="19">
    <location>
        <begin position="2295"/>
        <end position="2304"/>
    </location>
</feature>
<dbReference type="PROSITE" id="PS51284">
    <property type="entry name" value="DOC"/>
    <property type="match status" value="1"/>
</dbReference>
<feature type="repeat" description="RCC1" evidence="18">
    <location>
        <begin position="978"/>
        <end position="1029"/>
    </location>
</feature>
<dbReference type="InterPro" id="IPR058923">
    <property type="entry name" value="RCC1-like_dom"/>
</dbReference>
<feature type="region of interest" description="Disordered" evidence="19">
    <location>
        <begin position="3824"/>
        <end position="3859"/>
    </location>
</feature>
<reference evidence="26" key="1">
    <citation type="submission" date="2022-03" db="EMBL/GenBank/DDBJ databases">
        <authorList>
            <person name="Alioto T."/>
            <person name="Alioto T."/>
            <person name="Gomez Garrido J."/>
        </authorList>
    </citation>
    <scope>NUCLEOTIDE SEQUENCE</scope>
</reference>
<dbReference type="SUPFAM" id="SSF159034">
    <property type="entry name" value="Mib/herc2 domain-like"/>
    <property type="match status" value="1"/>
</dbReference>
<feature type="repeat" description="RCC1" evidence="18">
    <location>
        <begin position="3638"/>
        <end position="3689"/>
    </location>
</feature>
<feature type="repeat" description="RCC1" evidence="18">
    <location>
        <begin position="3373"/>
        <end position="3427"/>
    </location>
</feature>
<dbReference type="CDD" id="cd14402">
    <property type="entry name" value="UBA_HERC2"/>
    <property type="match status" value="1"/>
</dbReference>
<dbReference type="InterPro" id="IPR000408">
    <property type="entry name" value="Reg_chr_condens"/>
</dbReference>
<feature type="domain" description="DOC" evidence="24">
    <location>
        <begin position="3114"/>
        <end position="3298"/>
    </location>
</feature>
<feature type="region of interest" description="Disordered" evidence="19">
    <location>
        <begin position="395"/>
        <end position="434"/>
    </location>
</feature>
<dbReference type="PROSITE" id="PS00626">
    <property type="entry name" value="RCC1_2"/>
    <property type="match status" value="1"/>
</dbReference>
<comment type="subcellular location">
    <subcellularLocation>
        <location evidence="2">Cytoplasm</location>
        <location evidence="2">Cytoskeleton</location>
        <location evidence="2">Microtubule organizing center</location>
        <location evidence="2">Centrosome</location>
        <location evidence="2">Centriole</location>
    </subcellularLocation>
</comment>
<keyword evidence="10 17" id="KW-0863">Zinc-finger</keyword>
<dbReference type="InterPro" id="IPR037252">
    <property type="entry name" value="Mib_Herc2_sf"/>
</dbReference>
<dbReference type="Pfam" id="PF00632">
    <property type="entry name" value="HECT"/>
    <property type="match status" value="1"/>
</dbReference>
<evidence type="ECO:0000256" key="14">
    <source>
        <dbReference type="ARBA" id="ARBA00080834"/>
    </source>
</evidence>
<feature type="repeat" description="RCC1" evidence="18">
    <location>
        <begin position="4578"/>
        <end position="4629"/>
    </location>
</feature>
<keyword evidence="13" id="KW-0206">Cytoskeleton</keyword>
<dbReference type="InterPro" id="IPR035983">
    <property type="entry name" value="Hect_E3_ubiquitin_ligase"/>
</dbReference>
<dbReference type="EC" id="2.3.2.26" evidence="4"/>
<dbReference type="Pfam" id="PF25390">
    <property type="entry name" value="WD40_RLD"/>
    <property type="match status" value="4"/>
</dbReference>
<dbReference type="EMBL" id="OW240912">
    <property type="protein sequence ID" value="CAH2223392.1"/>
    <property type="molecule type" value="Genomic_DNA"/>
</dbReference>
<keyword evidence="7" id="KW-0808">Transferase</keyword>
<evidence type="ECO:0000259" key="24">
    <source>
        <dbReference type="PROSITE" id="PS51284"/>
    </source>
</evidence>
<evidence type="ECO:0000313" key="26">
    <source>
        <dbReference type="EMBL" id="CAH2223392.1"/>
    </source>
</evidence>
<dbReference type="PROSITE" id="PS51416">
    <property type="entry name" value="MIB_HERC2"/>
    <property type="match status" value="1"/>
</dbReference>
<keyword evidence="26" id="KW-0436">Ligase</keyword>
<dbReference type="FunFam" id="2.130.10.30:FF:000003">
    <property type="entry name" value="E3 ubiquitin-protein ligase HERC2 isoform X1"/>
    <property type="match status" value="1"/>
</dbReference>
<evidence type="ECO:0000256" key="18">
    <source>
        <dbReference type="PROSITE-ProRule" id="PRU00235"/>
    </source>
</evidence>
<dbReference type="SUPFAM" id="SSF49785">
    <property type="entry name" value="Galactose-binding domain-like"/>
    <property type="match status" value="1"/>
</dbReference>
<dbReference type="FunFam" id="2.130.10.30:FF:000006">
    <property type="entry name" value="E3 ubiquitin-protein ligase HERC2 isoform X1"/>
    <property type="match status" value="1"/>
</dbReference>
<dbReference type="PROSITE" id="PS50255">
    <property type="entry name" value="CYTOCHROME_B5_2"/>
    <property type="match status" value="1"/>
</dbReference>
<dbReference type="Pfam" id="PF06701">
    <property type="entry name" value="MIB_HERC2"/>
    <property type="match status" value="1"/>
</dbReference>
<feature type="repeat" description="RCC1" evidence="18">
    <location>
        <begin position="4630"/>
        <end position="4681"/>
    </location>
</feature>
<proteinExistence type="predicted"/>
<evidence type="ECO:0000256" key="15">
    <source>
        <dbReference type="ARBA" id="ARBA00081609"/>
    </source>
</evidence>
<evidence type="ECO:0000256" key="2">
    <source>
        <dbReference type="ARBA" id="ARBA00004114"/>
    </source>
</evidence>
<feature type="repeat" description="RCC1" evidence="18">
    <location>
        <begin position="4526"/>
        <end position="4577"/>
    </location>
</feature>
<keyword evidence="11 16" id="KW-0833">Ubl conjugation pathway</keyword>
<keyword evidence="12" id="KW-0862">Zinc</keyword>
<dbReference type="Pfam" id="PF11515">
    <property type="entry name" value="Cul7"/>
    <property type="match status" value="1"/>
</dbReference>
<evidence type="ECO:0000256" key="17">
    <source>
        <dbReference type="PROSITE-ProRule" id="PRU00228"/>
    </source>
</evidence>
<keyword evidence="9" id="KW-0677">Repeat</keyword>
<dbReference type="Gene3D" id="3.90.1750.10">
    <property type="entry name" value="Hect, E3 ligase catalytic domains"/>
    <property type="match status" value="1"/>
</dbReference>
<evidence type="ECO:0000256" key="5">
    <source>
        <dbReference type="ARBA" id="ARBA00022490"/>
    </source>
</evidence>
<keyword evidence="20" id="KW-0732">Signal</keyword>
<gene>
    <name evidence="26" type="ORF">PECUL_23A022793</name>
</gene>
<name>A0AAD1R3W2_PELCU</name>
<feature type="region of interest" description="Disordered" evidence="19">
    <location>
        <begin position="2277"/>
        <end position="2308"/>
    </location>
</feature>
<dbReference type="GO" id="GO:0016567">
    <property type="term" value="P:protein ubiquitination"/>
    <property type="evidence" value="ECO:0007669"/>
    <property type="project" value="InterPro"/>
</dbReference>
<dbReference type="Pfam" id="PF00569">
    <property type="entry name" value="ZZ"/>
    <property type="match status" value="1"/>
</dbReference>
<dbReference type="InterPro" id="IPR000569">
    <property type="entry name" value="HECT_dom"/>
</dbReference>
<dbReference type="InterPro" id="IPR009091">
    <property type="entry name" value="RCC1/BLIP-II"/>
</dbReference>
<dbReference type="CDD" id="cd00078">
    <property type="entry name" value="HECTc"/>
    <property type="match status" value="1"/>
</dbReference>
<dbReference type="InterPro" id="IPR041987">
    <property type="entry name" value="ZZ_HERC2"/>
</dbReference>
<dbReference type="InterPro" id="IPR021097">
    <property type="entry name" value="CPH_domain"/>
</dbReference>
<evidence type="ECO:0000256" key="16">
    <source>
        <dbReference type="PROSITE-ProRule" id="PRU00104"/>
    </source>
</evidence>
<dbReference type="InterPro" id="IPR008979">
    <property type="entry name" value="Galactose-bd-like_sf"/>
</dbReference>
<evidence type="ECO:0000256" key="12">
    <source>
        <dbReference type="ARBA" id="ARBA00022833"/>
    </source>
</evidence>
<dbReference type="Gene3D" id="2.130.10.30">
    <property type="entry name" value="Regulator of chromosome condensation 1/beta-lactamase-inhibitor protein II"/>
    <property type="match status" value="3"/>
</dbReference>
<dbReference type="FunFam" id="3.30.2160.10:FF:000010">
    <property type="entry name" value="E3 ubiquitin-protein ligase HERC2 isoform X2"/>
    <property type="match status" value="1"/>
</dbReference>
<feature type="active site" description="Glycyl thioester intermediate" evidence="16">
    <location>
        <position position="5124"/>
    </location>
</feature>
<dbReference type="InterPro" id="IPR014722">
    <property type="entry name" value="Rib_uL2_dom2"/>
</dbReference>
<feature type="region of interest" description="Disordered" evidence="19">
    <location>
        <begin position="1320"/>
        <end position="1339"/>
    </location>
</feature>
<evidence type="ECO:0000256" key="20">
    <source>
        <dbReference type="SAM" id="SignalP"/>
    </source>
</evidence>
<evidence type="ECO:0000256" key="13">
    <source>
        <dbReference type="ARBA" id="ARBA00023212"/>
    </source>
</evidence>
<feature type="signal peptide" evidence="20">
    <location>
        <begin position="1"/>
        <end position="21"/>
    </location>
</feature>
<feature type="region of interest" description="Disordered" evidence="19">
    <location>
        <begin position="3716"/>
        <end position="3735"/>
    </location>
</feature>
<evidence type="ECO:0000256" key="19">
    <source>
        <dbReference type="SAM" id="MobiDB-lite"/>
    </source>
</evidence>
<protein>
    <recommendedName>
        <fullName evidence="4">HECT-type E3 ubiquitin transferase</fullName>
        <ecNumber evidence="4">2.3.2.26</ecNumber>
    </recommendedName>
    <alternativeName>
        <fullName evidence="14">HECT domain and RCC1-like domain-containing protein 2</fullName>
    </alternativeName>
    <alternativeName>
        <fullName evidence="15">HECT-type E3 ubiquitin transferase HERC2</fullName>
    </alternativeName>
</protein>
<accession>A0AAD1R3W2</accession>
<dbReference type="SUPFAM" id="SSF55856">
    <property type="entry name" value="Cytochrome b5-like heme/steroid binding domain"/>
    <property type="match status" value="1"/>
</dbReference>
<dbReference type="GO" id="GO:0061630">
    <property type="term" value="F:ubiquitin protein ligase activity"/>
    <property type="evidence" value="ECO:0007669"/>
    <property type="project" value="UniProtKB-EC"/>
</dbReference>
<keyword evidence="27" id="KW-1185">Reference proteome</keyword>
<feature type="chain" id="PRO_5042242088" description="HECT-type E3 ubiquitin transferase" evidence="20">
    <location>
        <begin position="22"/>
        <end position="5196"/>
    </location>
</feature>
<dbReference type="SMART" id="SM00291">
    <property type="entry name" value="ZnF_ZZ"/>
    <property type="match status" value="1"/>
</dbReference>
<keyword evidence="8" id="KW-0479">Metal-binding</keyword>
<feature type="domain" description="MIB/HERC2" evidence="25">
    <location>
        <begin position="2214"/>
        <end position="2287"/>
    </location>
</feature>
<feature type="repeat" description="RCC1" evidence="18">
    <location>
        <begin position="924"/>
        <end position="975"/>
    </location>
</feature>
<dbReference type="GO" id="GO:0008270">
    <property type="term" value="F:zinc ion binding"/>
    <property type="evidence" value="ECO:0007669"/>
    <property type="project" value="UniProtKB-KW"/>
</dbReference>
<feature type="region of interest" description="Disordered" evidence="19">
    <location>
        <begin position="3963"/>
        <end position="3989"/>
    </location>
</feature>
<dbReference type="PROSITE" id="PS50135">
    <property type="entry name" value="ZF_ZZ_2"/>
    <property type="match status" value="1"/>
</dbReference>
<feature type="repeat" description="RCC1" evidence="18">
    <location>
        <begin position="3321"/>
        <end position="3372"/>
    </location>
</feature>
<feature type="repeat" description="RCC1" evidence="18">
    <location>
        <begin position="4366"/>
        <end position="4419"/>
    </location>
</feature>
<feature type="compositionally biased region" description="Acidic residues" evidence="19">
    <location>
        <begin position="5168"/>
        <end position="5182"/>
    </location>
</feature>
<feature type="repeat" description="RCC1" evidence="18">
    <location>
        <begin position="3480"/>
        <end position="3531"/>
    </location>
</feature>
<dbReference type="Proteomes" id="UP001295444">
    <property type="component" value="Chromosome 01"/>
</dbReference>